<protein>
    <submittedName>
        <fullName evidence="1">Uncharacterized protein</fullName>
    </submittedName>
</protein>
<reference evidence="1" key="2">
    <citation type="journal article" date="2015" name="Fish Shellfish Immunol.">
        <title>Early steps in the European eel (Anguilla anguilla)-Vibrio vulnificus interaction in the gills: Role of the RtxA13 toxin.</title>
        <authorList>
            <person name="Callol A."/>
            <person name="Pajuelo D."/>
            <person name="Ebbesson L."/>
            <person name="Teles M."/>
            <person name="MacKenzie S."/>
            <person name="Amaro C."/>
        </authorList>
    </citation>
    <scope>NUCLEOTIDE SEQUENCE</scope>
</reference>
<organism evidence="1">
    <name type="scientific">Anguilla anguilla</name>
    <name type="common">European freshwater eel</name>
    <name type="synonym">Muraena anguilla</name>
    <dbReference type="NCBI Taxonomy" id="7936"/>
    <lineage>
        <taxon>Eukaryota</taxon>
        <taxon>Metazoa</taxon>
        <taxon>Chordata</taxon>
        <taxon>Craniata</taxon>
        <taxon>Vertebrata</taxon>
        <taxon>Euteleostomi</taxon>
        <taxon>Actinopterygii</taxon>
        <taxon>Neopterygii</taxon>
        <taxon>Teleostei</taxon>
        <taxon>Anguilliformes</taxon>
        <taxon>Anguillidae</taxon>
        <taxon>Anguilla</taxon>
    </lineage>
</organism>
<dbReference type="AlphaFoldDB" id="A0A0E9X6G0"/>
<reference evidence="1" key="1">
    <citation type="submission" date="2014-11" db="EMBL/GenBank/DDBJ databases">
        <authorList>
            <person name="Amaro Gonzalez C."/>
        </authorList>
    </citation>
    <scope>NUCLEOTIDE SEQUENCE</scope>
</reference>
<dbReference type="EMBL" id="GBXM01010363">
    <property type="protein sequence ID" value="JAH98214.1"/>
    <property type="molecule type" value="Transcribed_RNA"/>
</dbReference>
<name>A0A0E9X6G0_ANGAN</name>
<sequence>MLSPTVTTDTFIKPIRSLNLRQLCGVQAFFIYYELQKQSPHKVLRLVAFHSHIMGIGARTRR</sequence>
<evidence type="ECO:0000313" key="1">
    <source>
        <dbReference type="EMBL" id="JAH98214.1"/>
    </source>
</evidence>
<accession>A0A0E9X6G0</accession>
<proteinExistence type="predicted"/>